<name>A0ABS4IF33_9BACI</name>
<proteinExistence type="inferred from homology"/>
<dbReference type="Pfam" id="PF00425">
    <property type="entry name" value="Chorismate_bind"/>
    <property type="match status" value="1"/>
</dbReference>
<evidence type="ECO:0000313" key="6">
    <source>
        <dbReference type="EMBL" id="MBP1969553.1"/>
    </source>
</evidence>
<dbReference type="InterPro" id="IPR034681">
    <property type="entry name" value="MenF"/>
</dbReference>
<comment type="catalytic activity">
    <reaction evidence="1 4">
        <text>chorismate = isochorismate</text>
        <dbReference type="Rhea" id="RHEA:18985"/>
        <dbReference type="ChEBI" id="CHEBI:29748"/>
        <dbReference type="ChEBI" id="CHEBI:29780"/>
        <dbReference type="EC" id="5.4.4.2"/>
    </reaction>
</comment>
<comment type="pathway">
    <text evidence="4">Quinol/quinone metabolism; menaquinone biosynthesis.</text>
</comment>
<keyword evidence="4" id="KW-0474">Menaquinone biosynthesis</keyword>
<comment type="similarity">
    <text evidence="2 4">Belongs to the isochorismate synthase family.</text>
</comment>
<sequence>MIEVKETPIEELLDRVISNLPSNKKYQLVSITKKIKEVNTLHFFEGAKALNKDRIFWTSTAEQYDVVGIGNAYEIHAKENRFEITENKWNELLANAKIFNPYQVAGTGVVALGGMAFDPKKEQTHLWEKFSPSQFTIPAFILTKNNNNYYFTINTYVTKDDHPRQLATEIEHQESLLFRNMEQPSDHLTINEKIEVKPDKWRETVRQAREAIRTNKAEKIVLAREMRLKFNKEANIASILQKLIDKHANSYIFAFEKGEDCFVGATPERLVKLNGEQLLSTCLAGTAPRGKTKEEDLKISQDLLKDEKNRQEHEFVVKMIKGALETYSTEIEIPNEPIVYPLKNLQHLYTPVTAILKDGYSIFDIVKQLHPTPALGGTPNKESMAFIRDHELLDRGWYGAPVGWLDSNQNSEFAVAIRSGLIQGNEASLFAGGGIVKDSNLEEEYEETTIKFKPMLSVLGD</sequence>
<dbReference type="Gene3D" id="3.60.120.10">
    <property type="entry name" value="Anthranilate synthase"/>
    <property type="match status" value="1"/>
</dbReference>
<dbReference type="NCBIfam" id="TIGR00543">
    <property type="entry name" value="isochor_syn"/>
    <property type="match status" value="1"/>
</dbReference>
<dbReference type="EC" id="5.4.4.2" evidence="4"/>
<dbReference type="InterPro" id="IPR015890">
    <property type="entry name" value="Chorismate_C"/>
</dbReference>
<comment type="caution">
    <text evidence="6">The sequence shown here is derived from an EMBL/GenBank/DDBJ whole genome shotgun (WGS) entry which is preliminary data.</text>
</comment>
<feature type="binding site" evidence="4">
    <location>
        <position position="312"/>
    </location>
    <ligand>
        <name>Mg(2+)</name>
        <dbReference type="ChEBI" id="CHEBI:18420"/>
    </ligand>
</feature>
<keyword evidence="7" id="KW-1185">Reference proteome</keyword>
<dbReference type="PANTHER" id="PTHR42839:SF1">
    <property type="entry name" value="ISOCHORISMATE SYNTHASE MENF"/>
    <property type="match status" value="1"/>
</dbReference>
<dbReference type="InterPro" id="IPR005801">
    <property type="entry name" value="ADC_synthase"/>
</dbReference>
<keyword evidence="4" id="KW-0479">Metal-binding</keyword>
<reference evidence="6 7" key="1">
    <citation type="submission" date="2021-03" db="EMBL/GenBank/DDBJ databases">
        <title>Genomic Encyclopedia of Type Strains, Phase IV (KMG-IV): sequencing the most valuable type-strain genomes for metagenomic binning, comparative biology and taxonomic classification.</title>
        <authorList>
            <person name="Goeker M."/>
        </authorList>
    </citation>
    <scope>NUCLEOTIDE SEQUENCE [LARGE SCALE GENOMIC DNA]</scope>
    <source>
        <strain evidence="6 7">DSM 25609</strain>
    </source>
</reference>
<protein>
    <recommendedName>
        <fullName evidence="4">Isochorismate synthase MenF</fullName>
        <ecNumber evidence="4">5.4.4.2</ecNumber>
    </recommendedName>
    <alternativeName>
        <fullName evidence="4">Isochorismate mutase</fullName>
    </alternativeName>
</protein>
<gene>
    <name evidence="4" type="primary">menF</name>
    <name evidence="6" type="ORF">J2Z83_001657</name>
</gene>
<comment type="function">
    <text evidence="4">Catalyzes the conversion of chorismate to isochorismate.</text>
</comment>
<organism evidence="6 7">
    <name type="scientific">Virgibacillus natechei</name>
    <dbReference type="NCBI Taxonomy" id="1216297"/>
    <lineage>
        <taxon>Bacteria</taxon>
        <taxon>Bacillati</taxon>
        <taxon>Bacillota</taxon>
        <taxon>Bacilli</taxon>
        <taxon>Bacillales</taxon>
        <taxon>Bacillaceae</taxon>
        <taxon>Virgibacillus</taxon>
    </lineage>
</organism>
<dbReference type="SUPFAM" id="SSF56322">
    <property type="entry name" value="ADC synthase"/>
    <property type="match status" value="1"/>
</dbReference>
<evidence type="ECO:0000256" key="4">
    <source>
        <dbReference type="HAMAP-Rule" id="MF_01935"/>
    </source>
</evidence>
<comment type="cofactor">
    <cofactor evidence="4">
        <name>Mg(2+)</name>
        <dbReference type="ChEBI" id="CHEBI:18420"/>
    </cofactor>
</comment>
<feature type="binding site" evidence="4">
    <location>
        <position position="447"/>
    </location>
    <ligand>
        <name>Mg(2+)</name>
        <dbReference type="ChEBI" id="CHEBI:18420"/>
    </ligand>
</feature>
<evidence type="ECO:0000313" key="7">
    <source>
        <dbReference type="Proteomes" id="UP001519345"/>
    </source>
</evidence>
<accession>A0ABS4IF33</accession>
<feature type="active site" description="Proton donor" evidence="4">
    <location>
        <position position="268"/>
    </location>
</feature>
<comment type="pathway">
    <text evidence="4">Quinol/quinone metabolism; 1,4-dihydroxy-2-naphthoate biosynthesis; 1,4-dihydroxy-2-naphthoate from chorismate: step 1/7.</text>
</comment>
<keyword evidence="4" id="KW-0460">Magnesium</keyword>
<dbReference type="RefSeq" id="WP_209462731.1">
    <property type="nucleotide sequence ID" value="NZ_CP110224.1"/>
</dbReference>
<feature type="active site" description="Proton acceptor" evidence="4">
    <location>
        <position position="219"/>
    </location>
</feature>
<dbReference type="HAMAP" id="MF_01935">
    <property type="entry name" value="MenF"/>
    <property type="match status" value="1"/>
</dbReference>
<dbReference type="InterPro" id="IPR004561">
    <property type="entry name" value="IsoChor_synthase"/>
</dbReference>
<evidence type="ECO:0000256" key="3">
    <source>
        <dbReference type="ARBA" id="ARBA00023235"/>
    </source>
</evidence>
<evidence type="ECO:0000256" key="2">
    <source>
        <dbReference type="ARBA" id="ARBA00005297"/>
    </source>
</evidence>
<evidence type="ECO:0000259" key="5">
    <source>
        <dbReference type="Pfam" id="PF00425"/>
    </source>
</evidence>
<dbReference type="Proteomes" id="UP001519345">
    <property type="component" value="Unassembled WGS sequence"/>
</dbReference>
<dbReference type="PANTHER" id="PTHR42839">
    <property type="entry name" value="ISOCHORISMATE SYNTHASE ENTC"/>
    <property type="match status" value="1"/>
</dbReference>
<dbReference type="EMBL" id="JAGGKX010000006">
    <property type="protein sequence ID" value="MBP1969553.1"/>
    <property type="molecule type" value="Genomic_DNA"/>
</dbReference>
<dbReference type="GO" id="GO:0008909">
    <property type="term" value="F:isochorismate synthase activity"/>
    <property type="evidence" value="ECO:0007669"/>
    <property type="project" value="UniProtKB-EC"/>
</dbReference>
<keyword evidence="3 4" id="KW-0413">Isomerase</keyword>
<evidence type="ECO:0000256" key="1">
    <source>
        <dbReference type="ARBA" id="ARBA00000799"/>
    </source>
</evidence>
<feature type="domain" description="Chorismate-utilising enzyme C-terminal" evidence="5">
    <location>
        <begin position="199"/>
        <end position="451"/>
    </location>
</feature>